<dbReference type="GO" id="GO:0005789">
    <property type="term" value="C:endoplasmic reticulum membrane"/>
    <property type="evidence" value="ECO:0007669"/>
    <property type="project" value="TreeGrafter"/>
</dbReference>
<dbReference type="InterPro" id="IPR032816">
    <property type="entry name" value="VTT_dom"/>
</dbReference>
<dbReference type="EnsemblMetazoa" id="Aqu2.1.19250_001">
    <property type="protein sequence ID" value="Aqu2.1.19250_001"/>
    <property type="gene ID" value="Aqu2.1.19250"/>
</dbReference>
<evidence type="ECO:0000256" key="3">
    <source>
        <dbReference type="ARBA" id="ARBA00022989"/>
    </source>
</evidence>
<keyword evidence="3 6" id="KW-1133">Transmembrane helix</keyword>
<evidence type="ECO:0000256" key="2">
    <source>
        <dbReference type="ARBA" id="ARBA00022692"/>
    </source>
</evidence>
<feature type="transmembrane region" description="Helical" evidence="6">
    <location>
        <begin position="20"/>
        <end position="41"/>
    </location>
</feature>
<feature type="transmembrane region" description="Helical" evidence="6">
    <location>
        <begin position="187"/>
        <end position="211"/>
    </location>
</feature>
<name>A0A1X7TVV3_AMPQE</name>
<dbReference type="OrthoDB" id="3364966at2759"/>
<evidence type="ECO:0000256" key="6">
    <source>
        <dbReference type="SAM" id="Phobius"/>
    </source>
</evidence>
<evidence type="ECO:0000256" key="1">
    <source>
        <dbReference type="ARBA" id="ARBA00004141"/>
    </source>
</evidence>
<reference evidence="9" key="1">
    <citation type="journal article" date="2010" name="Nature">
        <title>The Amphimedon queenslandica genome and the evolution of animal complexity.</title>
        <authorList>
            <person name="Srivastava M."/>
            <person name="Simakov O."/>
            <person name="Chapman J."/>
            <person name="Fahey B."/>
            <person name="Gauthier M.E."/>
            <person name="Mitros T."/>
            <person name="Richards G.S."/>
            <person name="Conaco C."/>
            <person name="Dacre M."/>
            <person name="Hellsten U."/>
            <person name="Larroux C."/>
            <person name="Putnam N.H."/>
            <person name="Stanke M."/>
            <person name="Adamska M."/>
            <person name="Darling A."/>
            <person name="Degnan S.M."/>
            <person name="Oakley T.H."/>
            <person name="Plachetzki D.C."/>
            <person name="Zhai Y."/>
            <person name="Adamski M."/>
            <person name="Calcino A."/>
            <person name="Cummins S.F."/>
            <person name="Goodstein D.M."/>
            <person name="Harris C."/>
            <person name="Jackson D.J."/>
            <person name="Leys S.P."/>
            <person name="Shu S."/>
            <person name="Woodcroft B.J."/>
            <person name="Vervoort M."/>
            <person name="Kosik K.S."/>
            <person name="Manning G."/>
            <person name="Degnan B.M."/>
            <person name="Rokhsar D.S."/>
        </authorList>
    </citation>
    <scope>NUCLEOTIDE SEQUENCE [LARGE SCALE GENOMIC DNA]</scope>
</reference>
<keyword evidence="4 6" id="KW-0472">Membrane</keyword>
<protein>
    <recommendedName>
        <fullName evidence="7">VTT domain-containing protein</fullName>
    </recommendedName>
</protein>
<dbReference type="eggNOG" id="KOG3140">
    <property type="taxonomic scope" value="Eukaryota"/>
</dbReference>
<dbReference type="Pfam" id="PF09335">
    <property type="entry name" value="VTT_dom"/>
    <property type="match status" value="1"/>
</dbReference>
<dbReference type="InterPro" id="IPR045014">
    <property type="entry name" value="TM41A/B"/>
</dbReference>
<reference evidence="8" key="2">
    <citation type="submission" date="2017-05" db="UniProtKB">
        <authorList>
            <consortium name="EnsemblMetazoa"/>
        </authorList>
    </citation>
    <scope>IDENTIFICATION</scope>
</reference>
<keyword evidence="9" id="KW-1185">Reference proteome</keyword>
<organism evidence="8">
    <name type="scientific">Amphimedon queenslandica</name>
    <name type="common">Sponge</name>
    <dbReference type="NCBI Taxonomy" id="400682"/>
    <lineage>
        <taxon>Eukaryota</taxon>
        <taxon>Metazoa</taxon>
        <taxon>Porifera</taxon>
        <taxon>Demospongiae</taxon>
        <taxon>Heteroscleromorpha</taxon>
        <taxon>Haplosclerida</taxon>
        <taxon>Niphatidae</taxon>
        <taxon>Amphimedon</taxon>
    </lineage>
</organism>
<dbReference type="PANTHER" id="PTHR43220">
    <property type="match status" value="1"/>
</dbReference>
<keyword evidence="2 6" id="KW-0812">Transmembrane</keyword>
<evidence type="ECO:0000256" key="4">
    <source>
        <dbReference type="ARBA" id="ARBA00023136"/>
    </source>
</evidence>
<proteinExistence type="inferred from homology"/>
<evidence type="ECO:0000313" key="9">
    <source>
        <dbReference type="Proteomes" id="UP000007879"/>
    </source>
</evidence>
<dbReference type="GO" id="GO:0000045">
    <property type="term" value="P:autophagosome assembly"/>
    <property type="evidence" value="ECO:0007669"/>
    <property type="project" value="TreeGrafter"/>
</dbReference>
<feature type="domain" description="VTT" evidence="7">
    <location>
        <begin position="95"/>
        <end position="214"/>
    </location>
</feature>
<feature type="transmembrane region" description="Helical" evidence="6">
    <location>
        <begin position="76"/>
        <end position="101"/>
    </location>
</feature>
<dbReference type="FunCoup" id="A0A1X7TVV3">
    <property type="interactions" value="521"/>
</dbReference>
<dbReference type="EnsemblMetazoa" id="XM_003389646.3">
    <property type="protein sequence ID" value="XP_003389694.1"/>
    <property type="gene ID" value="LOC100636674"/>
</dbReference>
<evidence type="ECO:0000313" key="8">
    <source>
        <dbReference type="EnsemblMetazoa" id="Aqu2.1.19250_001"/>
    </source>
</evidence>
<dbReference type="STRING" id="400682.A0A1X7TVV3"/>
<evidence type="ECO:0000259" key="7">
    <source>
        <dbReference type="Pfam" id="PF09335"/>
    </source>
</evidence>
<dbReference type="PANTHER" id="PTHR43220:SF18">
    <property type="entry name" value="TRANSMEMBRANE PROTEIN 41B"/>
    <property type="match status" value="1"/>
</dbReference>
<comment type="similarity">
    <text evidence="5">Belongs to the TMEM41 family.</text>
</comment>
<gene>
    <name evidence="8" type="primary">100636674</name>
</gene>
<dbReference type="InParanoid" id="A0A1X7TVV3"/>
<feature type="transmembrane region" description="Helical" evidence="6">
    <location>
        <begin position="163"/>
        <end position="181"/>
    </location>
</feature>
<evidence type="ECO:0000256" key="5">
    <source>
        <dbReference type="ARBA" id="ARBA00025797"/>
    </source>
</evidence>
<sequence length="258" mass="28879">MADNSVDEQKEPDISFRRAGLYLVIIFLSSLLFLVLIFFNFPHMNEKDASHLYLPSNIEDAKQLGLVLSKYTNSHYWTVFGGLVVTYIFLQTFAIPGSIFLSILSGYLFSFPVAILLVCTCSAVGATLCYLLSGMFGHRLVQRLFPERLASLRLKIRSHRSNMLNYIIFLRITPILPNWLINISSPILGVNIVHFFVGTFLGVAPPSFLFIRAGTTLFQLTTIADQISLSSIIVLGLLALLSILPAVLKQYLTRKLSL</sequence>
<comment type="subcellular location">
    <subcellularLocation>
        <location evidence="1">Membrane</location>
        <topology evidence="1">Multi-pass membrane protein</topology>
    </subcellularLocation>
</comment>
<dbReference type="Proteomes" id="UP000007879">
    <property type="component" value="Unassembled WGS sequence"/>
</dbReference>
<accession>A0A1X7TVV3</accession>
<feature type="transmembrane region" description="Helical" evidence="6">
    <location>
        <begin position="107"/>
        <end position="133"/>
    </location>
</feature>
<feature type="transmembrane region" description="Helical" evidence="6">
    <location>
        <begin position="223"/>
        <end position="248"/>
    </location>
</feature>
<dbReference type="AlphaFoldDB" id="A0A1X7TVV3"/>
<dbReference type="KEGG" id="aqu:100636674"/>